<comment type="catalytic activity">
    <reaction evidence="2 14">
        <text>2-C-methyl-D-erythritol 4-phosphate + CTP + H(+) = 4-CDP-2-C-methyl-D-erythritol + diphosphate</text>
        <dbReference type="Rhea" id="RHEA:13429"/>
        <dbReference type="ChEBI" id="CHEBI:15378"/>
        <dbReference type="ChEBI" id="CHEBI:33019"/>
        <dbReference type="ChEBI" id="CHEBI:37563"/>
        <dbReference type="ChEBI" id="CHEBI:57823"/>
        <dbReference type="ChEBI" id="CHEBI:58262"/>
        <dbReference type="EC" id="2.7.7.60"/>
    </reaction>
</comment>
<sequence length="437" mass="46745">MAIYLECAYSKESSALFKAMQETEPFIFRGFMTQMHSTQPLSVGIVIVAAGRGERAGSPEEGPKQYRPIGGRAVIAHTLERFVTWPQASKIVVVIHRHDENLLRAALEQVADLPEIEIAFGGTTRQQSVLAGLRQLKNSGVTHVMIHDAVRPFFDHDLLDRVAAALAAGAPAVLPAMPVTDTLKRGDTSGLVVETVPRTGLHAAQTPQSFLFSDILAAHEKAAAEGKSDFTDDAAIAEWCNLPVTLVTGSADNVKLTIKRDIAMADEKLSAGLLPDVRTGNGYDVHQLEPGDGVTLCGVFIPHDQRLKGHSDADVALHALTDALLATCGAGDIGDHFPPSDPQWKGAPSRIFIEHAAKIVRERGGTIMNADVSLIAEAPKVGPHRDVMRAKLSEFLGISIDRCSVKATTNEKIGFVGRREGIAAIATATVVYRGGKA</sequence>
<organism evidence="16 17">
    <name type="scientific">Rhizobium miluonense</name>
    <dbReference type="NCBI Taxonomy" id="411945"/>
    <lineage>
        <taxon>Bacteria</taxon>
        <taxon>Pseudomonadati</taxon>
        <taxon>Pseudomonadota</taxon>
        <taxon>Alphaproteobacteria</taxon>
        <taxon>Hyphomicrobiales</taxon>
        <taxon>Rhizobiaceae</taxon>
        <taxon>Rhizobium/Agrobacterium group</taxon>
        <taxon>Rhizobium</taxon>
    </lineage>
</organism>
<dbReference type="CDD" id="cd00554">
    <property type="entry name" value="MECDP_synthase"/>
    <property type="match status" value="1"/>
</dbReference>
<comment type="similarity">
    <text evidence="6">Belongs to the IspF family.</text>
</comment>
<evidence type="ECO:0000313" key="16">
    <source>
        <dbReference type="EMBL" id="SCB17101.1"/>
    </source>
</evidence>
<dbReference type="InterPro" id="IPR029044">
    <property type="entry name" value="Nucleotide-diphossugar_trans"/>
</dbReference>
<feature type="binding site" evidence="14">
    <location>
        <position position="418"/>
    </location>
    <ligand>
        <name>4-CDP-2-C-methyl-D-erythritol 2-phosphate</name>
        <dbReference type="ChEBI" id="CHEBI:57919"/>
    </ligand>
</feature>
<feature type="region of interest" description="2-C-methyl-D-erythritol 4-phosphate cytidylyltransferase" evidence="14">
    <location>
        <begin position="1"/>
        <end position="277"/>
    </location>
</feature>
<feature type="binding site" evidence="14">
    <location>
        <begin position="332"/>
        <end position="334"/>
    </location>
    <ligand>
        <name>4-CDP-2-C-methyl-D-erythritol 2-phosphate</name>
        <dbReference type="ChEBI" id="CHEBI:57919"/>
    </ligand>
</feature>
<evidence type="ECO:0000256" key="13">
    <source>
        <dbReference type="ARBA" id="ARBA00023268"/>
    </source>
</evidence>
<dbReference type="Gene3D" id="3.30.1330.50">
    <property type="entry name" value="2-C-methyl-D-erythritol 2,4-cyclodiphosphate synthase"/>
    <property type="match status" value="1"/>
</dbReference>
<feature type="site" description="Transition state stabilizer" evidence="14">
    <location>
        <position position="409"/>
    </location>
</feature>
<evidence type="ECO:0000256" key="12">
    <source>
        <dbReference type="ARBA" id="ARBA00023239"/>
    </source>
</evidence>
<dbReference type="HAMAP" id="MF_00107">
    <property type="entry name" value="IspF"/>
    <property type="match status" value="1"/>
</dbReference>
<keyword evidence="8 14" id="KW-0808">Transferase</keyword>
<comment type="catalytic activity">
    <reaction evidence="1 14">
        <text>4-CDP-2-C-methyl-D-erythritol 2-phosphate = 2-C-methyl-D-erythritol 2,4-cyclic diphosphate + CMP</text>
        <dbReference type="Rhea" id="RHEA:23864"/>
        <dbReference type="ChEBI" id="CHEBI:57919"/>
        <dbReference type="ChEBI" id="CHEBI:58483"/>
        <dbReference type="ChEBI" id="CHEBI:60377"/>
        <dbReference type="EC" id="4.6.1.12"/>
    </reaction>
</comment>
<dbReference type="GO" id="GO:0016114">
    <property type="term" value="P:terpenoid biosynthetic process"/>
    <property type="evidence" value="ECO:0007669"/>
    <property type="project" value="InterPro"/>
</dbReference>
<dbReference type="SUPFAM" id="SSF69765">
    <property type="entry name" value="IpsF-like"/>
    <property type="match status" value="1"/>
</dbReference>
<dbReference type="PROSITE" id="PS01295">
    <property type="entry name" value="ISPD"/>
    <property type="match status" value="1"/>
</dbReference>
<evidence type="ECO:0000256" key="6">
    <source>
        <dbReference type="ARBA" id="ARBA00008480"/>
    </source>
</evidence>
<dbReference type="InterPro" id="IPR003526">
    <property type="entry name" value="MECDP_synthase"/>
</dbReference>
<evidence type="ECO:0000256" key="1">
    <source>
        <dbReference type="ARBA" id="ARBA00000200"/>
    </source>
</evidence>
<dbReference type="Proteomes" id="UP000199435">
    <property type="component" value="Unassembled WGS sequence"/>
</dbReference>
<dbReference type="NCBIfam" id="TIGR00453">
    <property type="entry name" value="ispD"/>
    <property type="match status" value="1"/>
</dbReference>
<gene>
    <name evidence="14" type="primary">ispDF</name>
    <name evidence="16" type="ORF">GA0061102_1004291</name>
</gene>
<dbReference type="InterPro" id="IPR001228">
    <property type="entry name" value="IspD"/>
</dbReference>
<feature type="binding site" evidence="14">
    <location>
        <position position="286"/>
    </location>
    <ligand>
        <name>a divalent metal cation</name>
        <dbReference type="ChEBI" id="CHEBI:60240"/>
    </ligand>
</feature>
<evidence type="ECO:0000256" key="7">
    <source>
        <dbReference type="ARBA" id="ARBA00009789"/>
    </source>
</evidence>
<evidence type="ECO:0000259" key="15">
    <source>
        <dbReference type="Pfam" id="PF02542"/>
    </source>
</evidence>
<dbReference type="InterPro" id="IPR034683">
    <property type="entry name" value="IspD/TarI"/>
</dbReference>
<feature type="binding site" evidence="14">
    <location>
        <begin position="284"/>
        <end position="286"/>
    </location>
    <ligand>
        <name>4-CDP-2-C-methyl-D-erythritol 2-phosphate</name>
        <dbReference type="ChEBI" id="CHEBI:57919"/>
    </ligand>
</feature>
<comment type="pathway">
    <text evidence="5 14">Isoprenoid biosynthesis; isopentenyl diphosphate biosynthesis via DXP pathway; isopentenyl diphosphate from 1-deoxy-D-xylulose 5-phosphate: step 2/6.</text>
</comment>
<dbReference type="EMBL" id="FMAH01000004">
    <property type="protein sequence ID" value="SCB17101.1"/>
    <property type="molecule type" value="Genomic_DNA"/>
</dbReference>
<dbReference type="Pfam" id="PF01128">
    <property type="entry name" value="IspD"/>
    <property type="match status" value="1"/>
</dbReference>
<feature type="binding site" evidence="14">
    <location>
        <position position="318"/>
    </location>
    <ligand>
        <name>a divalent metal cation</name>
        <dbReference type="ChEBI" id="CHEBI:60240"/>
    </ligand>
</feature>
<dbReference type="UniPathway" id="UPA00056">
    <property type="reaction ID" value="UER00093"/>
</dbReference>
<feature type="binding site" evidence="14">
    <location>
        <position position="415"/>
    </location>
    <ligand>
        <name>4-CDP-2-C-methyl-D-erythritol 2-phosphate</name>
        <dbReference type="ChEBI" id="CHEBI:57919"/>
    </ligand>
</feature>
<dbReference type="Pfam" id="PF02542">
    <property type="entry name" value="YgbB"/>
    <property type="match status" value="1"/>
</dbReference>
<comment type="pathway">
    <text evidence="4 14">Isoprenoid biosynthesis; isopentenyl diphosphate biosynthesis via DXP pathway; isopentenyl diphosphate from 1-deoxy-D-xylulose 5-phosphate: step 4/6.</text>
</comment>
<feature type="site" description="Positions MEP for the nucleophilic attack" evidence="14">
    <location>
        <position position="255"/>
    </location>
</feature>
<feature type="binding site" evidence="14">
    <location>
        <begin position="310"/>
        <end position="311"/>
    </location>
    <ligand>
        <name>4-CDP-2-C-methyl-D-erythritol 2-phosphate</name>
        <dbReference type="ChEBI" id="CHEBI:57919"/>
    </ligand>
</feature>
<dbReference type="HAMAP" id="MF_01520">
    <property type="entry name" value="IspDF"/>
    <property type="match status" value="1"/>
</dbReference>
<comment type="similarity">
    <text evidence="7">Belongs to the IspD/TarI cytidylyltransferase family. IspD subfamily.</text>
</comment>
<evidence type="ECO:0000256" key="8">
    <source>
        <dbReference type="ARBA" id="ARBA00022679"/>
    </source>
</evidence>
<dbReference type="GO" id="GO:0046872">
    <property type="term" value="F:metal ion binding"/>
    <property type="evidence" value="ECO:0007669"/>
    <property type="project" value="UniProtKB-KW"/>
</dbReference>
<comment type="similarity">
    <text evidence="14">In the C-terminal section; belongs to the IspF family.</text>
</comment>
<proteinExistence type="inferred from homology"/>
<dbReference type="HAMAP" id="MF_00108">
    <property type="entry name" value="IspD"/>
    <property type="match status" value="1"/>
</dbReference>
<name>A0A1C3UNP8_9HYPH</name>
<dbReference type="NCBIfam" id="TIGR00151">
    <property type="entry name" value="ispF"/>
    <property type="match status" value="1"/>
</dbReference>
<evidence type="ECO:0000256" key="11">
    <source>
        <dbReference type="ARBA" id="ARBA00023229"/>
    </source>
</evidence>
<dbReference type="GO" id="GO:0008685">
    <property type="term" value="F:2-C-methyl-D-erythritol 2,4-cyclodiphosphate synthase activity"/>
    <property type="evidence" value="ECO:0007669"/>
    <property type="project" value="UniProtKB-UniRule"/>
</dbReference>
<keyword evidence="10 14" id="KW-0479">Metal-binding</keyword>
<evidence type="ECO:0000256" key="9">
    <source>
        <dbReference type="ARBA" id="ARBA00022695"/>
    </source>
</evidence>
<dbReference type="PANTHER" id="PTHR43181">
    <property type="entry name" value="2-C-METHYL-D-ERYTHRITOL 2,4-CYCLODIPHOSPHATE SYNTHASE, CHLOROPLASTIC"/>
    <property type="match status" value="1"/>
</dbReference>
<feature type="site" description="Transition state stabilizer" evidence="14">
    <location>
        <position position="64"/>
    </location>
</feature>
<feature type="site" description="Transition state stabilizer" evidence="14">
    <location>
        <position position="55"/>
    </location>
</feature>
<dbReference type="GO" id="GO:0050518">
    <property type="term" value="F:2-C-methyl-D-erythritol 4-phosphate cytidylyltransferase activity"/>
    <property type="evidence" value="ECO:0007669"/>
    <property type="project" value="UniProtKB-UniRule"/>
</dbReference>
<keyword evidence="12 14" id="KW-0456">Lyase</keyword>
<dbReference type="FunFam" id="3.90.550.10:FF:000003">
    <property type="entry name" value="2-C-methyl-D-erythritol 4-phosphate cytidylyltransferase"/>
    <property type="match status" value="1"/>
</dbReference>
<comment type="function">
    <text evidence="14">Bifunctional enzyme that catalyzes the formation of 4-diphosphocytidyl-2-C-methyl-D-erythritol from CTP and 2-C-methyl-D-erythritol 4-phosphate (MEP) (IspD), and catalyzes the conversion of 4-diphosphocytidyl-2-C-methyl-D-erythritol 2-phosphate (CDP-ME2P) to 2-C-methyl-D-erythritol 2,4-cyclodiphosphate (ME-CPP) with a corresponding release of cytidine 5-monophosphate (CMP) (IspF).</text>
</comment>
<evidence type="ECO:0000256" key="14">
    <source>
        <dbReference type="HAMAP-Rule" id="MF_01520"/>
    </source>
</evidence>
<comment type="similarity">
    <text evidence="14">In the N-terminal section; belongs to the IspD/TarI cytidylyltransferase family. IspD subfamily.</text>
</comment>
<comment type="caution">
    <text evidence="14">Lacks conserved residue(s) required for the propagation of feature annotation.</text>
</comment>
<reference evidence="17" key="1">
    <citation type="submission" date="2016-08" db="EMBL/GenBank/DDBJ databases">
        <authorList>
            <person name="Varghese N."/>
            <person name="Submissions Spin"/>
        </authorList>
    </citation>
    <scope>NUCLEOTIDE SEQUENCE [LARGE SCALE GENOMIC DNA]</scope>
    <source>
        <strain evidence="17">HAMBI 2971</strain>
    </source>
</reference>
<dbReference type="PANTHER" id="PTHR43181:SF1">
    <property type="entry name" value="2-C-METHYL-D-ERYTHRITOL 2,4-CYCLODIPHOSPHATE SYNTHASE, CHLOROPLASTIC"/>
    <property type="match status" value="1"/>
</dbReference>
<protein>
    <recommendedName>
        <fullName evidence="14">Bifunctional enzyme IspD/IspF</fullName>
    </recommendedName>
    <domain>
        <recommendedName>
            <fullName evidence="14">2-C-methyl-D-erythritol 4-phosphate cytidylyltransferase</fullName>
            <ecNumber evidence="14">2.7.7.60</ecNumber>
        </recommendedName>
        <alternativeName>
            <fullName evidence="14">4-diphosphocytidyl-2C-methyl-D-erythritol synthase</fullName>
        </alternativeName>
        <alternativeName>
            <fullName evidence="14">MEP cytidylyltransferase</fullName>
            <shortName evidence="14">MCT</shortName>
        </alternativeName>
    </domain>
    <domain>
        <recommendedName>
            <fullName evidence="14">2-C-methyl-D-erythritol 2,4-cyclodiphosphate synthase</fullName>
            <shortName evidence="14">MECDP-synthase</shortName>
            <shortName evidence="14">MECPP-synthase</shortName>
            <shortName evidence="14">MECPS</shortName>
            <ecNumber evidence="14">4.6.1.12</ecNumber>
        </recommendedName>
    </domain>
</protein>
<keyword evidence="11 14" id="KW-0414">Isoprene biosynthesis</keyword>
<feature type="binding site" evidence="14">
    <location>
        <begin position="408"/>
        <end position="411"/>
    </location>
    <ligand>
        <name>4-CDP-2-C-methyl-D-erythritol 2-phosphate</name>
        <dbReference type="ChEBI" id="CHEBI:57919"/>
    </ligand>
</feature>
<dbReference type="GO" id="GO:0019288">
    <property type="term" value="P:isopentenyl diphosphate biosynthetic process, methylerythritol 4-phosphate pathway"/>
    <property type="evidence" value="ECO:0007669"/>
    <property type="project" value="UniProtKB-UniRule"/>
</dbReference>
<dbReference type="NCBIfam" id="NF006899">
    <property type="entry name" value="PRK09382.1"/>
    <property type="match status" value="1"/>
</dbReference>
<keyword evidence="17" id="KW-1185">Reference proteome</keyword>
<keyword evidence="9 14" id="KW-0548">Nucleotidyltransferase</keyword>
<dbReference type="InterPro" id="IPR020555">
    <property type="entry name" value="MECDP_synthase_CS"/>
</dbReference>
<feature type="site" description="Positions MEP for the nucleophilic attack" evidence="14">
    <location>
        <position position="198"/>
    </location>
</feature>
<evidence type="ECO:0000256" key="5">
    <source>
        <dbReference type="ARBA" id="ARBA00004787"/>
    </source>
</evidence>
<dbReference type="InterPro" id="IPR026596">
    <property type="entry name" value="IspD/F"/>
</dbReference>
<accession>A0A1C3UNP8</accession>
<dbReference type="EC" id="4.6.1.12" evidence="14"/>
<evidence type="ECO:0000256" key="3">
    <source>
        <dbReference type="ARBA" id="ARBA00001968"/>
    </source>
</evidence>
<feature type="binding site" evidence="14">
    <location>
        <position position="284"/>
    </location>
    <ligand>
        <name>a divalent metal cation</name>
        <dbReference type="ChEBI" id="CHEBI:60240"/>
    </ligand>
</feature>
<dbReference type="STRING" id="411945.GA0061102_1004291"/>
<feature type="domain" description="2-C-methyl-D-erythritol 2,4-cyclodiphosphate synthase" evidence="15">
    <location>
        <begin position="278"/>
        <end position="430"/>
    </location>
</feature>
<evidence type="ECO:0000256" key="4">
    <source>
        <dbReference type="ARBA" id="ARBA00004709"/>
    </source>
</evidence>
<dbReference type="InterPro" id="IPR036571">
    <property type="entry name" value="MECDP_synthase_sf"/>
</dbReference>
<feature type="region of interest" description="2-C-methyl-D-erythritol 2,4-cyclodiphosphate synthase" evidence="14">
    <location>
        <begin position="278"/>
        <end position="437"/>
    </location>
</feature>
<dbReference type="PROSITE" id="PS01350">
    <property type="entry name" value="ISPF"/>
    <property type="match status" value="1"/>
</dbReference>
<evidence type="ECO:0000256" key="10">
    <source>
        <dbReference type="ARBA" id="ARBA00022723"/>
    </source>
</evidence>
<comment type="cofactor">
    <cofactor evidence="3 14">
        <name>a divalent metal cation</name>
        <dbReference type="ChEBI" id="CHEBI:60240"/>
    </cofactor>
</comment>
<dbReference type="CDD" id="cd02516">
    <property type="entry name" value="CDP-ME_synthetase"/>
    <property type="match status" value="1"/>
</dbReference>
<evidence type="ECO:0000313" key="17">
    <source>
        <dbReference type="Proteomes" id="UP000199435"/>
    </source>
</evidence>
<dbReference type="Gene3D" id="3.90.550.10">
    <property type="entry name" value="Spore Coat Polysaccharide Biosynthesis Protein SpsA, Chain A"/>
    <property type="match status" value="1"/>
</dbReference>
<dbReference type="InterPro" id="IPR018294">
    <property type="entry name" value="ISPD_synthase_CS"/>
</dbReference>
<keyword evidence="13 14" id="KW-0511">Multifunctional enzyme</keyword>
<dbReference type="EC" id="2.7.7.60" evidence="14"/>
<evidence type="ECO:0000256" key="2">
    <source>
        <dbReference type="ARBA" id="ARBA00001282"/>
    </source>
</evidence>
<dbReference type="SUPFAM" id="SSF53448">
    <property type="entry name" value="Nucleotide-diphospho-sugar transferases"/>
    <property type="match status" value="1"/>
</dbReference>
<feature type="site" description="Transition state stabilizer" evidence="14">
    <location>
        <position position="310"/>
    </location>
</feature>
<dbReference type="AlphaFoldDB" id="A0A1C3UNP8"/>